<comment type="caution">
    <text evidence="4">The sequence shown here is derived from an EMBL/GenBank/DDBJ whole genome shotgun (WGS) entry which is preliminary data.</text>
</comment>
<dbReference type="InterPro" id="IPR002347">
    <property type="entry name" value="SDR_fam"/>
</dbReference>
<sequence length="242" mass="26257">MIIKDTVSVVTGGTQGIGLAIAIGLAKKGSKVFITARHDISDDAVKEQIQGLDINFKSLDIRDDEKVGKMLSEIKDEYGRLDIIVNNAGITRDKLLSRMSVEDFEDVVATNLVGTFSMTKYAMKIMQKQRSGNIVNISSISGTHGNVGQANYSASKAGIVGLTKTTAREGLLRNIRCNAIAPGMIETAMTAKLSDKVREKTEEMIPMHRFGRPEEISSAVNFLLENDYITGQVLTVDGGMTL</sequence>
<proteinExistence type="inferred from homology"/>
<keyword evidence="5" id="KW-1185">Reference proteome</keyword>
<keyword evidence="2" id="KW-0560">Oxidoreductase</keyword>
<dbReference type="PANTHER" id="PTHR42879">
    <property type="entry name" value="3-OXOACYL-(ACYL-CARRIER-PROTEIN) REDUCTASE"/>
    <property type="match status" value="1"/>
</dbReference>
<organism evidence="4 5">
    <name type="scientific">Pediococcus stilesii</name>
    <dbReference type="NCBI Taxonomy" id="331679"/>
    <lineage>
        <taxon>Bacteria</taxon>
        <taxon>Bacillati</taxon>
        <taxon>Bacillota</taxon>
        <taxon>Bacilli</taxon>
        <taxon>Lactobacillales</taxon>
        <taxon>Lactobacillaceae</taxon>
        <taxon>Pediococcus</taxon>
    </lineage>
</organism>
<dbReference type="RefSeq" id="WP_057801240.1">
    <property type="nucleotide sequence ID" value="NZ_JQBX01000001.1"/>
</dbReference>
<dbReference type="InterPro" id="IPR036291">
    <property type="entry name" value="NAD(P)-bd_dom_sf"/>
</dbReference>
<dbReference type="PANTHER" id="PTHR42879:SF2">
    <property type="entry name" value="3-OXOACYL-[ACYL-CARRIER-PROTEIN] REDUCTASE FABG"/>
    <property type="match status" value="1"/>
</dbReference>
<dbReference type="InterPro" id="IPR020904">
    <property type="entry name" value="Sc_DH/Rdtase_CS"/>
</dbReference>
<gene>
    <name evidence="4" type="ORF">IV81_GL000112</name>
</gene>
<dbReference type="SUPFAM" id="SSF51735">
    <property type="entry name" value="NAD(P)-binding Rossmann-fold domains"/>
    <property type="match status" value="1"/>
</dbReference>
<evidence type="ECO:0000256" key="1">
    <source>
        <dbReference type="ARBA" id="ARBA00006484"/>
    </source>
</evidence>
<dbReference type="PRINTS" id="PR00080">
    <property type="entry name" value="SDRFAMILY"/>
</dbReference>
<dbReference type="AlphaFoldDB" id="A0A0R2L0N4"/>
<dbReference type="EMBL" id="JQBX01000001">
    <property type="protein sequence ID" value="KRN95230.1"/>
    <property type="molecule type" value="Genomic_DNA"/>
</dbReference>
<evidence type="ECO:0000313" key="5">
    <source>
        <dbReference type="Proteomes" id="UP000051859"/>
    </source>
</evidence>
<evidence type="ECO:0000259" key="3">
    <source>
        <dbReference type="SMART" id="SM00822"/>
    </source>
</evidence>
<feature type="domain" description="Ketoreductase" evidence="3">
    <location>
        <begin position="6"/>
        <end position="183"/>
    </location>
</feature>
<dbReference type="STRING" id="331679.IV81_GL000112"/>
<dbReference type="InterPro" id="IPR057326">
    <property type="entry name" value="KR_dom"/>
</dbReference>
<dbReference type="NCBIfam" id="NF009466">
    <property type="entry name" value="PRK12826.1-2"/>
    <property type="match status" value="1"/>
</dbReference>
<dbReference type="SMART" id="SM00822">
    <property type="entry name" value="PKS_KR"/>
    <property type="match status" value="1"/>
</dbReference>
<dbReference type="Pfam" id="PF13561">
    <property type="entry name" value="adh_short_C2"/>
    <property type="match status" value="1"/>
</dbReference>
<dbReference type="GO" id="GO:0032787">
    <property type="term" value="P:monocarboxylic acid metabolic process"/>
    <property type="evidence" value="ECO:0007669"/>
    <property type="project" value="UniProtKB-ARBA"/>
</dbReference>
<dbReference type="Proteomes" id="UP000051859">
    <property type="component" value="Unassembled WGS sequence"/>
</dbReference>
<evidence type="ECO:0000256" key="2">
    <source>
        <dbReference type="ARBA" id="ARBA00023002"/>
    </source>
</evidence>
<dbReference type="InterPro" id="IPR050259">
    <property type="entry name" value="SDR"/>
</dbReference>
<comment type="similarity">
    <text evidence="1">Belongs to the short-chain dehydrogenases/reductases (SDR) family.</text>
</comment>
<dbReference type="FunFam" id="3.40.50.720:FF:000173">
    <property type="entry name" value="3-oxoacyl-[acyl-carrier protein] reductase"/>
    <property type="match status" value="1"/>
</dbReference>
<accession>A0A0R2L0N4</accession>
<dbReference type="PATRIC" id="fig|331679.3.peg.113"/>
<dbReference type="PROSITE" id="PS00061">
    <property type="entry name" value="ADH_SHORT"/>
    <property type="match status" value="1"/>
</dbReference>
<dbReference type="PRINTS" id="PR00081">
    <property type="entry name" value="GDHRDH"/>
</dbReference>
<protein>
    <submittedName>
        <fullName evidence="4">3-oxoacyl-[acyl-carrier-protein] reductase</fullName>
    </submittedName>
</protein>
<name>A0A0R2L0N4_9LACO</name>
<evidence type="ECO:0000313" key="4">
    <source>
        <dbReference type="EMBL" id="KRN95230.1"/>
    </source>
</evidence>
<dbReference type="Gene3D" id="3.40.50.720">
    <property type="entry name" value="NAD(P)-binding Rossmann-like Domain"/>
    <property type="match status" value="1"/>
</dbReference>
<reference evidence="4 5" key="1">
    <citation type="journal article" date="2015" name="Genome Announc.">
        <title>Expanding the biotechnology potential of lactobacilli through comparative genomics of 213 strains and associated genera.</title>
        <authorList>
            <person name="Sun Z."/>
            <person name="Harris H.M."/>
            <person name="McCann A."/>
            <person name="Guo C."/>
            <person name="Argimon S."/>
            <person name="Zhang W."/>
            <person name="Yang X."/>
            <person name="Jeffery I.B."/>
            <person name="Cooney J.C."/>
            <person name="Kagawa T.F."/>
            <person name="Liu W."/>
            <person name="Song Y."/>
            <person name="Salvetti E."/>
            <person name="Wrobel A."/>
            <person name="Rasinkangas P."/>
            <person name="Parkhill J."/>
            <person name="Rea M.C."/>
            <person name="O'Sullivan O."/>
            <person name="Ritari J."/>
            <person name="Douillard F.P."/>
            <person name="Paul Ross R."/>
            <person name="Yang R."/>
            <person name="Briner A.E."/>
            <person name="Felis G.E."/>
            <person name="de Vos W.M."/>
            <person name="Barrangou R."/>
            <person name="Klaenhammer T.R."/>
            <person name="Caufield P.W."/>
            <person name="Cui Y."/>
            <person name="Zhang H."/>
            <person name="O'Toole P.W."/>
        </authorList>
    </citation>
    <scope>NUCLEOTIDE SEQUENCE [LARGE SCALE GENOMIC DNA]</scope>
    <source>
        <strain evidence="4 5">DSM 18001</strain>
    </source>
</reference>
<dbReference type="GO" id="GO:0016491">
    <property type="term" value="F:oxidoreductase activity"/>
    <property type="evidence" value="ECO:0007669"/>
    <property type="project" value="UniProtKB-KW"/>
</dbReference>